<accession>A0A6J1DW01</accession>
<feature type="domain" description="Bifunctional inhibitor/plant lipid transfer protein/seed storage helical" evidence="6">
    <location>
        <begin position="27"/>
        <end position="111"/>
    </location>
</feature>
<dbReference type="PANTHER" id="PTHR33076">
    <property type="entry name" value="NON-SPECIFIC LIPID-TRANSFER PROTEIN 2-RELATED"/>
    <property type="match status" value="1"/>
</dbReference>
<reference evidence="8" key="1">
    <citation type="submission" date="2025-08" db="UniProtKB">
        <authorList>
            <consortium name="RefSeq"/>
        </authorList>
    </citation>
    <scope>IDENTIFICATION</scope>
    <source>
        <strain evidence="8">OHB3-1</strain>
    </source>
</reference>
<dbReference type="KEGG" id="mcha:111024014"/>
<dbReference type="GO" id="GO:0006869">
    <property type="term" value="P:lipid transport"/>
    <property type="evidence" value="ECO:0007669"/>
    <property type="project" value="InterPro"/>
</dbReference>
<organism evidence="7 8">
    <name type="scientific">Momordica charantia</name>
    <name type="common">Bitter gourd</name>
    <name type="synonym">Balsam pear</name>
    <dbReference type="NCBI Taxonomy" id="3673"/>
    <lineage>
        <taxon>Eukaryota</taxon>
        <taxon>Viridiplantae</taxon>
        <taxon>Streptophyta</taxon>
        <taxon>Embryophyta</taxon>
        <taxon>Tracheophyta</taxon>
        <taxon>Spermatophyta</taxon>
        <taxon>Magnoliopsida</taxon>
        <taxon>eudicotyledons</taxon>
        <taxon>Gunneridae</taxon>
        <taxon>Pentapetalae</taxon>
        <taxon>rosids</taxon>
        <taxon>fabids</taxon>
        <taxon>Cucurbitales</taxon>
        <taxon>Cucurbitaceae</taxon>
        <taxon>Momordiceae</taxon>
        <taxon>Momordica</taxon>
    </lineage>
</organism>
<sequence>MEMSRKMMIVAGMVMMWMVVGGAAISCGSVNGAVAPCISYLRPGGVLSPACCSGVKNLNSQASTTADRQAVCQCLKSAAGAIQGIDLGRAAGLPGKCGVSVPYKISPSTDCSKVH</sequence>
<dbReference type="CDD" id="cd01960">
    <property type="entry name" value="nsLTP1"/>
    <property type="match status" value="1"/>
</dbReference>
<dbReference type="AlphaFoldDB" id="A0A6J1DW01"/>
<dbReference type="FunFam" id="1.10.110.10:FF:000002">
    <property type="entry name" value="Non-specific lipid-transfer protein"/>
    <property type="match status" value="1"/>
</dbReference>
<evidence type="ECO:0000256" key="3">
    <source>
        <dbReference type="ARBA" id="ARBA00023157"/>
    </source>
</evidence>
<comment type="similarity">
    <text evidence="1 4">Belongs to the plant LTP family.</text>
</comment>
<protein>
    <recommendedName>
        <fullName evidence="4">Non-specific lipid-transfer protein</fullName>
    </recommendedName>
</protein>
<dbReference type="Proteomes" id="UP000504603">
    <property type="component" value="Unplaced"/>
</dbReference>
<dbReference type="InterPro" id="IPR036312">
    <property type="entry name" value="Bifun_inhib/LTP/seed_sf"/>
</dbReference>
<keyword evidence="3" id="KW-1015">Disulfide bond</keyword>
<dbReference type="InterPro" id="IPR000528">
    <property type="entry name" value="Plant_nsLTP"/>
</dbReference>
<dbReference type="GO" id="GO:0008289">
    <property type="term" value="F:lipid binding"/>
    <property type="evidence" value="ECO:0007669"/>
    <property type="project" value="UniProtKB-KW"/>
</dbReference>
<evidence type="ECO:0000256" key="4">
    <source>
        <dbReference type="RuleBase" id="RU000628"/>
    </source>
</evidence>
<evidence type="ECO:0000313" key="8">
    <source>
        <dbReference type="RefSeq" id="XP_022157264.1"/>
    </source>
</evidence>
<keyword evidence="2 4" id="KW-0813">Transport</keyword>
<dbReference type="PROSITE" id="PS51257">
    <property type="entry name" value="PROKAR_LIPOPROTEIN"/>
    <property type="match status" value="1"/>
</dbReference>
<keyword evidence="4" id="KW-0446">Lipid-binding</keyword>
<dbReference type="SMART" id="SM00499">
    <property type="entry name" value="AAI"/>
    <property type="match status" value="1"/>
</dbReference>
<evidence type="ECO:0000259" key="6">
    <source>
        <dbReference type="SMART" id="SM00499"/>
    </source>
</evidence>
<proteinExistence type="inferred from homology"/>
<comment type="function">
    <text evidence="4">Plant non-specific lipid-transfer proteins transfer phospholipids as well as galactolipids across membranes. May play a role in wax or cutin deposition in the cell walls of expanding epidermal cells and certain secretory tissues.</text>
</comment>
<evidence type="ECO:0000313" key="7">
    <source>
        <dbReference type="Proteomes" id="UP000504603"/>
    </source>
</evidence>
<evidence type="ECO:0000256" key="1">
    <source>
        <dbReference type="ARBA" id="ARBA00009748"/>
    </source>
</evidence>
<dbReference type="PROSITE" id="PS00597">
    <property type="entry name" value="PLANT_LTP"/>
    <property type="match status" value="1"/>
</dbReference>
<dbReference type="PRINTS" id="PR00382">
    <property type="entry name" value="LIPIDTRNSFER"/>
</dbReference>
<evidence type="ECO:0000256" key="2">
    <source>
        <dbReference type="ARBA" id="ARBA00022448"/>
    </source>
</evidence>
<feature type="signal peptide" evidence="5">
    <location>
        <begin position="1"/>
        <end position="24"/>
    </location>
</feature>
<keyword evidence="5" id="KW-0732">Signal</keyword>
<keyword evidence="7" id="KW-1185">Reference proteome</keyword>
<evidence type="ECO:0000256" key="5">
    <source>
        <dbReference type="SAM" id="SignalP"/>
    </source>
</evidence>
<dbReference type="Pfam" id="PF00234">
    <property type="entry name" value="Tryp_alpha_amyl"/>
    <property type="match status" value="1"/>
</dbReference>
<dbReference type="InterPro" id="IPR016140">
    <property type="entry name" value="Bifunc_inhib/LTP/seed_store"/>
</dbReference>
<dbReference type="GeneID" id="111024014"/>
<dbReference type="RefSeq" id="XP_022157264.1">
    <property type="nucleotide sequence ID" value="XM_022301572.1"/>
</dbReference>
<dbReference type="SUPFAM" id="SSF47699">
    <property type="entry name" value="Bifunctional inhibitor/lipid-transfer protein/seed storage 2S albumin"/>
    <property type="match status" value="1"/>
</dbReference>
<feature type="chain" id="PRO_5027020466" description="Non-specific lipid-transfer protein" evidence="5">
    <location>
        <begin position="25"/>
        <end position="115"/>
    </location>
</feature>
<dbReference type="Gene3D" id="1.10.110.10">
    <property type="entry name" value="Plant lipid-transfer and hydrophobic proteins"/>
    <property type="match status" value="1"/>
</dbReference>
<name>A0A6J1DW01_MOMCH</name>
<dbReference type="OrthoDB" id="1890443at2759"/>
<gene>
    <name evidence="8" type="primary">LOC111024014</name>
</gene>